<dbReference type="EMBL" id="RBQC01000022">
    <property type="protein sequence ID" value="RMO92579.1"/>
    <property type="molecule type" value="Genomic_DNA"/>
</dbReference>
<accession>A0A3M3ZEC7</accession>
<name>A0A3M3ZEC7_9PSED</name>
<evidence type="ECO:0000256" key="1">
    <source>
        <dbReference type="SAM" id="Phobius"/>
    </source>
</evidence>
<comment type="caution">
    <text evidence="2">The sequence shown here is derived from an EMBL/GenBank/DDBJ whole genome shotgun (WGS) entry which is preliminary data.</text>
</comment>
<evidence type="ECO:0000313" key="3">
    <source>
        <dbReference type="Proteomes" id="UP000268056"/>
    </source>
</evidence>
<keyword evidence="1" id="KW-0472">Membrane</keyword>
<feature type="transmembrane region" description="Helical" evidence="1">
    <location>
        <begin position="190"/>
        <end position="213"/>
    </location>
</feature>
<feature type="transmembrane region" description="Helical" evidence="1">
    <location>
        <begin position="148"/>
        <end position="170"/>
    </location>
</feature>
<gene>
    <name evidence="2" type="ORF">ALQ32_05379</name>
</gene>
<reference evidence="2 3" key="1">
    <citation type="submission" date="2018-08" db="EMBL/GenBank/DDBJ databases">
        <title>Recombination of ecologically and evolutionarily significant loci maintains genetic cohesion in the Pseudomonas syringae species complex.</title>
        <authorList>
            <person name="Dillon M."/>
            <person name="Thakur S."/>
            <person name="Almeida R.N.D."/>
            <person name="Weir B.S."/>
            <person name="Guttman D.S."/>
        </authorList>
    </citation>
    <scope>NUCLEOTIDE SEQUENCE [LARGE SCALE GENOMIC DNA]</scope>
    <source>
        <strain evidence="2 3">ICMP 4092</strain>
    </source>
</reference>
<protein>
    <submittedName>
        <fullName evidence="2">Uncharacterized protein</fullName>
    </submittedName>
</protein>
<evidence type="ECO:0000313" key="2">
    <source>
        <dbReference type="EMBL" id="RMO92579.1"/>
    </source>
</evidence>
<keyword evidence="1" id="KW-1133">Transmembrane helix</keyword>
<organism evidence="2 3">
    <name type="scientific">Pseudomonas syringae pv. tagetis</name>
    <dbReference type="NCBI Taxonomy" id="129140"/>
    <lineage>
        <taxon>Bacteria</taxon>
        <taxon>Pseudomonadati</taxon>
        <taxon>Pseudomonadota</taxon>
        <taxon>Gammaproteobacteria</taxon>
        <taxon>Pseudomonadales</taxon>
        <taxon>Pseudomonadaceae</taxon>
        <taxon>Pseudomonas</taxon>
    </lineage>
</organism>
<keyword evidence="1" id="KW-0812">Transmembrane</keyword>
<sequence length="391" mass="45755">MIFPPRVSRIPLSTAKNGQRLTLKKTISRSGLMKSRTGLRLVINSESNAYYGESAYLPNSTPDQPAQSAYNFEDLRLAWGHTQAVVPDSILDEPTPAEMRFWEKFRQEKQERTNSGAYVPAPFEGVNLHQKYDQECMRFAQLPAYSKFWIYINLGGKWIFLIFTPFYALISLAMHVASKSSYTKVDFLEAFIGGSYFISLPFLLCWIIGHIVINHFPRIWFRPPKGPLWELNRRTGLVTIFGYKRHRKEGVIDEFIAPFYEFDAYMTTTNNRHGPTYGLLLQHRYEDRKINFHTLINADDFQQRPCALWDFLQNYMDTSGPIPDIPLLEPYRHLDPVTARYDQQRGRNPRYWIDMDDATFKTEVDAMWQRVYAIDTFSRPNLMARYVDYGL</sequence>
<dbReference type="AlphaFoldDB" id="A0A3M3ZEC7"/>
<dbReference type="Proteomes" id="UP000268056">
    <property type="component" value="Unassembled WGS sequence"/>
</dbReference>
<proteinExistence type="predicted"/>